<reference evidence="5 6" key="1">
    <citation type="journal article" date="2019" name="Nat. Ecol. Evol.">
        <title>Megaphylogeny resolves global patterns of mushroom evolution.</title>
        <authorList>
            <person name="Varga T."/>
            <person name="Krizsan K."/>
            <person name="Foldi C."/>
            <person name="Dima B."/>
            <person name="Sanchez-Garcia M."/>
            <person name="Sanchez-Ramirez S."/>
            <person name="Szollosi G.J."/>
            <person name="Szarkandi J.G."/>
            <person name="Papp V."/>
            <person name="Albert L."/>
            <person name="Andreopoulos W."/>
            <person name="Angelini C."/>
            <person name="Antonin V."/>
            <person name="Barry K.W."/>
            <person name="Bougher N.L."/>
            <person name="Buchanan P."/>
            <person name="Buyck B."/>
            <person name="Bense V."/>
            <person name="Catcheside P."/>
            <person name="Chovatia M."/>
            <person name="Cooper J."/>
            <person name="Damon W."/>
            <person name="Desjardin D."/>
            <person name="Finy P."/>
            <person name="Geml J."/>
            <person name="Haridas S."/>
            <person name="Hughes K."/>
            <person name="Justo A."/>
            <person name="Karasinski D."/>
            <person name="Kautmanova I."/>
            <person name="Kiss B."/>
            <person name="Kocsube S."/>
            <person name="Kotiranta H."/>
            <person name="LaButti K.M."/>
            <person name="Lechner B.E."/>
            <person name="Liimatainen K."/>
            <person name="Lipzen A."/>
            <person name="Lukacs Z."/>
            <person name="Mihaltcheva S."/>
            <person name="Morgado L.N."/>
            <person name="Niskanen T."/>
            <person name="Noordeloos M.E."/>
            <person name="Ohm R.A."/>
            <person name="Ortiz-Santana B."/>
            <person name="Ovrebo C."/>
            <person name="Racz N."/>
            <person name="Riley R."/>
            <person name="Savchenko A."/>
            <person name="Shiryaev A."/>
            <person name="Soop K."/>
            <person name="Spirin V."/>
            <person name="Szebenyi C."/>
            <person name="Tomsovsky M."/>
            <person name="Tulloss R.E."/>
            <person name="Uehling J."/>
            <person name="Grigoriev I.V."/>
            <person name="Vagvolgyi C."/>
            <person name="Papp T."/>
            <person name="Martin F.M."/>
            <person name="Miettinen O."/>
            <person name="Hibbett D.S."/>
            <person name="Nagy L.G."/>
        </authorList>
    </citation>
    <scope>NUCLEOTIDE SEQUENCE [LARGE SCALE GENOMIC DNA]</scope>
    <source>
        <strain evidence="5 6">CBS 121175</strain>
    </source>
</reference>
<dbReference type="Pfam" id="PF02678">
    <property type="entry name" value="Pirin"/>
    <property type="match status" value="1"/>
</dbReference>
<dbReference type="AlphaFoldDB" id="A0A5C3LA66"/>
<feature type="compositionally biased region" description="Basic and acidic residues" evidence="3">
    <location>
        <begin position="1"/>
        <end position="11"/>
    </location>
</feature>
<keyword evidence="6" id="KW-1185">Reference proteome</keyword>
<evidence type="ECO:0000313" key="5">
    <source>
        <dbReference type="EMBL" id="TFK25148.1"/>
    </source>
</evidence>
<dbReference type="STRING" id="230819.A0A5C3LA66"/>
<comment type="similarity">
    <text evidence="1 2">Belongs to the pirin family.</text>
</comment>
<dbReference type="OrthoDB" id="10261807at2759"/>
<feature type="domain" description="Pirin N-terminal" evidence="4">
    <location>
        <begin position="1"/>
        <end position="39"/>
    </location>
</feature>
<feature type="compositionally biased region" description="Polar residues" evidence="3">
    <location>
        <begin position="13"/>
        <end position="22"/>
    </location>
</feature>
<dbReference type="SUPFAM" id="SSF51182">
    <property type="entry name" value="RmlC-like cupins"/>
    <property type="match status" value="1"/>
</dbReference>
<accession>A0A5C3LA66</accession>
<dbReference type="InterPro" id="IPR012093">
    <property type="entry name" value="Pirin"/>
</dbReference>
<evidence type="ECO:0000256" key="2">
    <source>
        <dbReference type="RuleBase" id="RU003457"/>
    </source>
</evidence>
<evidence type="ECO:0000259" key="4">
    <source>
        <dbReference type="Pfam" id="PF02678"/>
    </source>
</evidence>
<dbReference type="Proteomes" id="UP000307440">
    <property type="component" value="Unassembled WGS sequence"/>
</dbReference>
<dbReference type="InterPro" id="IPR014710">
    <property type="entry name" value="RmlC-like_jellyroll"/>
</dbReference>
<name>A0A5C3LA66_COPMA</name>
<evidence type="ECO:0000256" key="3">
    <source>
        <dbReference type="SAM" id="MobiDB-lite"/>
    </source>
</evidence>
<dbReference type="InterPro" id="IPR003829">
    <property type="entry name" value="Pirin_N_dom"/>
</dbReference>
<dbReference type="PANTHER" id="PTHR43212:SF3">
    <property type="entry name" value="QUERCETIN 2,3-DIOXYGENASE"/>
    <property type="match status" value="1"/>
</dbReference>
<proteinExistence type="inferred from homology"/>
<dbReference type="Gene3D" id="2.60.120.10">
    <property type="entry name" value="Jelly Rolls"/>
    <property type="match status" value="2"/>
</dbReference>
<feature type="region of interest" description="Disordered" evidence="3">
    <location>
        <begin position="1"/>
        <end position="24"/>
    </location>
</feature>
<protein>
    <submittedName>
        <fullName evidence="5">RmlC-like cupin</fullName>
    </submittedName>
</protein>
<dbReference type="InterPro" id="IPR011051">
    <property type="entry name" value="RmlC_Cupin_sf"/>
</dbReference>
<sequence length="183" mass="19865">MGNTEILKRGDIQMTSTGTGISHSEKTYGSREVHFLQIWSIPTVHGLSPKYFTRHFSDEEKRDKWAKVVAPAWDEDVETADRDGSGPAPVNSALTLYATILSPGQTLFRPLKGRKAYVHVIQTSGYNEGEATGASVRISGASGSELDLREGDGAYVRVDIQGSVMDVTNSGETSAEVLVFDLD</sequence>
<gene>
    <name evidence="5" type="ORF">FA15DRAFT_668852</name>
</gene>
<dbReference type="PANTHER" id="PTHR43212">
    <property type="entry name" value="QUERCETIN 2,3-DIOXYGENASE"/>
    <property type="match status" value="1"/>
</dbReference>
<organism evidence="5 6">
    <name type="scientific">Coprinopsis marcescibilis</name>
    <name type="common">Agaric fungus</name>
    <name type="synonym">Psathyrella marcescibilis</name>
    <dbReference type="NCBI Taxonomy" id="230819"/>
    <lineage>
        <taxon>Eukaryota</taxon>
        <taxon>Fungi</taxon>
        <taxon>Dikarya</taxon>
        <taxon>Basidiomycota</taxon>
        <taxon>Agaricomycotina</taxon>
        <taxon>Agaricomycetes</taxon>
        <taxon>Agaricomycetidae</taxon>
        <taxon>Agaricales</taxon>
        <taxon>Agaricineae</taxon>
        <taxon>Psathyrellaceae</taxon>
        <taxon>Coprinopsis</taxon>
    </lineage>
</organism>
<dbReference type="EMBL" id="ML210190">
    <property type="protein sequence ID" value="TFK25148.1"/>
    <property type="molecule type" value="Genomic_DNA"/>
</dbReference>
<evidence type="ECO:0000313" key="6">
    <source>
        <dbReference type="Proteomes" id="UP000307440"/>
    </source>
</evidence>
<evidence type="ECO:0000256" key="1">
    <source>
        <dbReference type="ARBA" id="ARBA00008416"/>
    </source>
</evidence>